<feature type="region of interest" description="Disordered" evidence="1">
    <location>
        <begin position="1"/>
        <end position="177"/>
    </location>
</feature>
<feature type="compositionally biased region" description="Acidic residues" evidence="1">
    <location>
        <begin position="92"/>
        <end position="102"/>
    </location>
</feature>
<comment type="caution">
    <text evidence="2">The sequence shown here is derived from an EMBL/GenBank/DDBJ whole genome shotgun (WGS) entry which is preliminary data.</text>
</comment>
<feature type="compositionally biased region" description="Gly residues" evidence="1">
    <location>
        <begin position="18"/>
        <end position="28"/>
    </location>
</feature>
<organism evidence="2 3">
    <name type="scientific">Kitasatospora acidiphila</name>
    <dbReference type="NCBI Taxonomy" id="2567942"/>
    <lineage>
        <taxon>Bacteria</taxon>
        <taxon>Bacillati</taxon>
        <taxon>Actinomycetota</taxon>
        <taxon>Actinomycetes</taxon>
        <taxon>Kitasatosporales</taxon>
        <taxon>Streptomycetaceae</taxon>
        <taxon>Kitasatospora</taxon>
    </lineage>
</organism>
<protein>
    <submittedName>
        <fullName evidence="2">Uncharacterized protein</fullName>
    </submittedName>
</protein>
<evidence type="ECO:0000313" key="3">
    <source>
        <dbReference type="Proteomes" id="UP000319103"/>
    </source>
</evidence>
<reference evidence="2 3" key="1">
    <citation type="submission" date="2019-06" db="EMBL/GenBank/DDBJ databases">
        <title>Description of Kitasatospora acidophila sp. nov. isolated from pine grove soil, and reclassification of Streptomyces novaecaesareae to Kitasatospora novaeceasareae comb. nov.</title>
        <authorList>
            <person name="Kim M.J."/>
        </authorList>
    </citation>
    <scope>NUCLEOTIDE SEQUENCE [LARGE SCALE GENOMIC DNA]</scope>
    <source>
        <strain evidence="2 3">MMS16-CNU292</strain>
    </source>
</reference>
<feature type="compositionally biased region" description="Pro residues" evidence="1">
    <location>
        <begin position="133"/>
        <end position="149"/>
    </location>
</feature>
<dbReference type="EMBL" id="VIGB01000003">
    <property type="protein sequence ID" value="TQF03869.1"/>
    <property type="molecule type" value="Genomic_DNA"/>
</dbReference>
<dbReference type="AlphaFoldDB" id="A0A540W4A9"/>
<keyword evidence="3" id="KW-1185">Reference proteome</keyword>
<accession>A0A540W4A9</accession>
<evidence type="ECO:0000313" key="2">
    <source>
        <dbReference type="EMBL" id="TQF03869.1"/>
    </source>
</evidence>
<sequence>MAGEQSGGGPVGEASGAGSSGLTGGLSGGEWWQPDAPGQPLGGTAEEPADDGVYVARPEAPARPSAPPPSGAGRAFTAADFPGWDAVTIDFPLEDEPEDADGTAEGAKQLIPGQRTGAAAEQAEAEDGADQDPGPPSPGALPPGRPPPVAVAAAGRRGAGRRGGDRAVPGAADRLGSGLPVQGAAGLHQEVRRLRHPADHHEHLDALVLGPHPGELGHTAGLGLADDARGHAGGPAVLRIAAVGTALFVTAITMRRRKA</sequence>
<feature type="compositionally biased region" description="Gly residues" evidence="1">
    <location>
        <begin position="1"/>
        <end position="11"/>
    </location>
</feature>
<dbReference type="OrthoDB" id="4350222at2"/>
<dbReference type="RefSeq" id="WP_141634473.1">
    <property type="nucleotide sequence ID" value="NZ_VIGB01000003.1"/>
</dbReference>
<evidence type="ECO:0000256" key="1">
    <source>
        <dbReference type="SAM" id="MobiDB-lite"/>
    </source>
</evidence>
<dbReference type="Proteomes" id="UP000319103">
    <property type="component" value="Unassembled WGS sequence"/>
</dbReference>
<name>A0A540W4A9_9ACTN</name>
<proteinExistence type="predicted"/>
<gene>
    <name evidence="2" type="ORF">E6W39_18600</name>
</gene>